<sequence>MASNNFGKFTDLPFELRSQIWEGLRPSNDPIKSDLRILRTSRSVSLEILPHLYDKEILTFKLLPLYRRNSWIIVRNQLGATWFLESLSHAVSLGFADIPYEKLKGIEIEIPAPDVTDPGQLINLWTKVREFLQLLQGKEMPEVNIHLLGTDSTSWMAPDGKPQISIREEGPLGWLPGVDHDYHIILLPFCRLRNCRSANIFAPKDIDVRRDGKDHRTPIEFFAFSMRLRVPFGEFTDEDGDSDADMKKELEEGFLQLDSALDVIPGKTARWLRLERFSTWFDEKVFGGRSKYTDEWESITKEGHFSEEIKHFRWRWKCMAAFNPCSAKMKGLRDYDKQVARGLTINKLFQMWSEGRRLVSTRFEWWWWTDKHWENLYRAQCDPEKYKKLDREERKMEREAESGWFLDLSILSITEGYQVQEEASPEDGWDIEEWFRFYPEGIPPLDEDLFIFEAEMGHVWSEESRFEPRDRFRNWNDATFFWEYSWKSKMFLKTRNRRSGCSCCGEH</sequence>
<reference evidence="1 2" key="1">
    <citation type="submission" date="2016-04" db="EMBL/GenBank/DDBJ databases">
        <title>A degradative enzymes factory behind the ericoid mycorrhizal symbiosis.</title>
        <authorList>
            <consortium name="DOE Joint Genome Institute"/>
            <person name="Martino E."/>
            <person name="Morin E."/>
            <person name="Grelet G."/>
            <person name="Kuo A."/>
            <person name="Kohler A."/>
            <person name="Daghino S."/>
            <person name="Barry K."/>
            <person name="Choi C."/>
            <person name="Cichocki N."/>
            <person name="Clum A."/>
            <person name="Copeland A."/>
            <person name="Hainaut M."/>
            <person name="Haridas S."/>
            <person name="Labutti K."/>
            <person name="Lindquist E."/>
            <person name="Lipzen A."/>
            <person name="Khouja H.-R."/>
            <person name="Murat C."/>
            <person name="Ohm R."/>
            <person name="Olson A."/>
            <person name="Spatafora J."/>
            <person name="Veneault-Fourrey C."/>
            <person name="Henrissat B."/>
            <person name="Grigoriev I."/>
            <person name="Martin F."/>
            <person name="Perotto S."/>
        </authorList>
    </citation>
    <scope>NUCLEOTIDE SEQUENCE [LARGE SCALE GENOMIC DNA]</scope>
    <source>
        <strain evidence="1 2">E</strain>
    </source>
</reference>
<dbReference type="GeneID" id="36595644"/>
<evidence type="ECO:0000313" key="2">
    <source>
        <dbReference type="Proteomes" id="UP000235371"/>
    </source>
</evidence>
<dbReference type="AlphaFoldDB" id="A0A2J6SNF1"/>
<dbReference type="Proteomes" id="UP000235371">
    <property type="component" value="Unassembled WGS sequence"/>
</dbReference>
<keyword evidence="2" id="KW-1185">Reference proteome</keyword>
<protein>
    <recommendedName>
        <fullName evidence="3">F-box domain-containing protein</fullName>
    </recommendedName>
</protein>
<accession>A0A2J6SNF1</accession>
<dbReference type="STRING" id="1095630.A0A2J6SNF1"/>
<dbReference type="InParanoid" id="A0A2J6SNF1"/>
<name>A0A2J6SNF1_9HELO</name>
<dbReference type="OrthoDB" id="3940621at2759"/>
<dbReference type="EMBL" id="KZ613912">
    <property type="protein sequence ID" value="PMD52299.1"/>
    <property type="molecule type" value="Genomic_DNA"/>
</dbReference>
<evidence type="ECO:0000313" key="1">
    <source>
        <dbReference type="EMBL" id="PMD52299.1"/>
    </source>
</evidence>
<proteinExistence type="predicted"/>
<gene>
    <name evidence="1" type="ORF">K444DRAFT_669886</name>
</gene>
<organism evidence="1 2">
    <name type="scientific">Hyaloscypha bicolor E</name>
    <dbReference type="NCBI Taxonomy" id="1095630"/>
    <lineage>
        <taxon>Eukaryota</taxon>
        <taxon>Fungi</taxon>
        <taxon>Dikarya</taxon>
        <taxon>Ascomycota</taxon>
        <taxon>Pezizomycotina</taxon>
        <taxon>Leotiomycetes</taxon>
        <taxon>Helotiales</taxon>
        <taxon>Hyaloscyphaceae</taxon>
        <taxon>Hyaloscypha</taxon>
        <taxon>Hyaloscypha bicolor</taxon>
    </lineage>
</organism>
<dbReference type="RefSeq" id="XP_024729203.1">
    <property type="nucleotide sequence ID" value="XM_024887568.1"/>
</dbReference>
<evidence type="ECO:0008006" key="3">
    <source>
        <dbReference type="Google" id="ProtNLM"/>
    </source>
</evidence>